<sequence>MDLVSSFEHMDSFATGWEARFRMQEIFERQIIGLMIFNNQQLVPLFGKVLTVALFATHSALLALRTDDIEE</sequence>
<evidence type="ECO:0000313" key="2">
    <source>
        <dbReference type="Proteomes" id="UP000093000"/>
    </source>
</evidence>
<dbReference type="AlphaFoldDB" id="A0A1C7NFX2"/>
<keyword evidence="2" id="KW-1185">Reference proteome</keyword>
<reference evidence="1 2" key="1">
    <citation type="submission" date="2016-03" db="EMBL/GenBank/DDBJ databases">
        <title>Choanephora cucurbitarum.</title>
        <authorList>
            <person name="Min B."/>
            <person name="Park H."/>
            <person name="Park J.-H."/>
            <person name="Shin H.-D."/>
            <person name="Choi I.-G."/>
        </authorList>
    </citation>
    <scope>NUCLEOTIDE SEQUENCE [LARGE SCALE GENOMIC DNA]</scope>
    <source>
        <strain evidence="1 2">KUS-F28377</strain>
    </source>
</reference>
<proteinExistence type="predicted"/>
<gene>
    <name evidence="1" type="ORF">A0J61_03962</name>
</gene>
<accession>A0A1C7NFX2</accession>
<dbReference type="Proteomes" id="UP000093000">
    <property type="component" value="Unassembled WGS sequence"/>
</dbReference>
<dbReference type="InParanoid" id="A0A1C7NFX2"/>
<protein>
    <submittedName>
        <fullName evidence="1">Uncharacterized protein</fullName>
    </submittedName>
</protein>
<name>A0A1C7NFX2_9FUNG</name>
<organism evidence="1 2">
    <name type="scientific">Choanephora cucurbitarum</name>
    <dbReference type="NCBI Taxonomy" id="101091"/>
    <lineage>
        <taxon>Eukaryota</taxon>
        <taxon>Fungi</taxon>
        <taxon>Fungi incertae sedis</taxon>
        <taxon>Mucoromycota</taxon>
        <taxon>Mucoromycotina</taxon>
        <taxon>Mucoromycetes</taxon>
        <taxon>Mucorales</taxon>
        <taxon>Mucorineae</taxon>
        <taxon>Choanephoraceae</taxon>
        <taxon>Choanephoroideae</taxon>
        <taxon>Choanephora</taxon>
    </lineage>
</organism>
<dbReference type="EMBL" id="LUGH01000183">
    <property type="protein sequence ID" value="OBZ87992.1"/>
    <property type="molecule type" value="Genomic_DNA"/>
</dbReference>
<comment type="caution">
    <text evidence="1">The sequence shown here is derived from an EMBL/GenBank/DDBJ whole genome shotgun (WGS) entry which is preliminary data.</text>
</comment>
<evidence type="ECO:0000313" key="1">
    <source>
        <dbReference type="EMBL" id="OBZ87992.1"/>
    </source>
</evidence>